<gene>
    <name evidence="1" type="ORF">LTR37_020138</name>
</gene>
<reference evidence="1" key="1">
    <citation type="submission" date="2023-07" db="EMBL/GenBank/DDBJ databases">
        <title>Black Yeasts Isolated from many extreme environments.</title>
        <authorList>
            <person name="Coleine C."/>
            <person name="Stajich J.E."/>
            <person name="Selbmann L."/>
        </authorList>
    </citation>
    <scope>NUCLEOTIDE SEQUENCE</scope>
    <source>
        <strain evidence="1">CCFEE 5714</strain>
    </source>
</reference>
<dbReference type="EMBL" id="JAUTXU010000337">
    <property type="protein sequence ID" value="KAK3684575.1"/>
    <property type="molecule type" value="Genomic_DNA"/>
</dbReference>
<dbReference type="Proteomes" id="UP001281147">
    <property type="component" value="Unassembled WGS sequence"/>
</dbReference>
<organism evidence="1 2">
    <name type="scientific">Vermiconidia calcicola</name>
    <dbReference type="NCBI Taxonomy" id="1690605"/>
    <lineage>
        <taxon>Eukaryota</taxon>
        <taxon>Fungi</taxon>
        <taxon>Dikarya</taxon>
        <taxon>Ascomycota</taxon>
        <taxon>Pezizomycotina</taxon>
        <taxon>Dothideomycetes</taxon>
        <taxon>Dothideomycetidae</taxon>
        <taxon>Mycosphaerellales</taxon>
        <taxon>Extremaceae</taxon>
        <taxon>Vermiconidia</taxon>
    </lineage>
</organism>
<sequence>MSPLKPVCKFYLQGKCTRGDKCKYRHQGPGIPTATVIVQSEPTHVTPDIHGTTTVLVDGKTRATFAAGVVSTAIEFILNSKPVLHIELVETSLEVTWFIPTRNVRITYASEQAAQHASDLFDNKMVKDTKLRSTIKKSEHGDIWSAQISNVPEFVDDSDIKDMLQEDAEVINIRSGKLSYYRNIPDLEILDKKVESITRKDTFASILLTRQNLLKYRAEFKLDGCPRLDGVARQLDGERVQEFGGSKIFAIECLFVRLSLQREVYELHAKRLKYTASTSWKEHKVQVKINDNAESTTAKKRVVIEMRATDRMALTSAKAMLDGVFTREMAHWLPRPPKPTTQTHRIRLTKTKAYRDVIKNIDRIKGDFGPDVVKLDDSSEPPAVIVTGDTEVLRNVQKLLFPEKALAARKTAMCTICWDESDDYIEVAHCEHTACKECFVGYCMVENEAKFPLRCVEKDCDQQIGIHQLQSTLEKNDLQLLFSQALAAHIERLPEEYVRCPGADCSMYYSISTAKEQHICPKCFTASCSDCRTEFHFDETCTQYQTRMVEDKDVEALEKWMEKEGAKRCTSCNAVVQKLVGCDNMQCMMCKVHFCWHCMKTFPTHNEVYTHLESEHGGFIADPEEREEYMRELREEEELVRALEEADVPVVDEEELAIGGIRRAPRALVAAIEQRLLEVEAARDQDGGAEARRAAPRF</sequence>
<proteinExistence type="predicted"/>
<name>A0ACC3MF52_9PEZI</name>
<accession>A0ACC3MF52</accession>
<evidence type="ECO:0000313" key="1">
    <source>
        <dbReference type="EMBL" id="KAK3684575.1"/>
    </source>
</evidence>
<protein>
    <submittedName>
        <fullName evidence="1">Uncharacterized protein</fullName>
    </submittedName>
</protein>
<keyword evidence="2" id="KW-1185">Reference proteome</keyword>
<comment type="caution">
    <text evidence="1">The sequence shown here is derived from an EMBL/GenBank/DDBJ whole genome shotgun (WGS) entry which is preliminary data.</text>
</comment>
<evidence type="ECO:0000313" key="2">
    <source>
        <dbReference type="Proteomes" id="UP001281147"/>
    </source>
</evidence>